<sequence length="223" mass="24968">MWKRISSIPLSGVEEEMRGHLKLVCSSVSLLRDLASASESGNWSLVNSVAERIAMIEREADDLQRRTELKLYRGSVFIGLKEDFLRLYEAIDEIADKSKDASRALASREPEGYEIKILNGYGAEIRKMVEGTIEGVEMISDAISLLNKDATAALKKAHEVEKLEERLDDIKLSILKNLTRDEKRLSTLTYLQVRDFIFLLDMVADASEKASDVITAMIVKSGA</sequence>
<proteinExistence type="inferred from homology"/>
<dbReference type="EMBL" id="DSTX01000004">
    <property type="protein sequence ID" value="HFK20338.1"/>
    <property type="molecule type" value="Genomic_DNA"/>
</dbReference>
<dbReference type="Gene3D" id="1.20.58.220">
    <property type="entry name" value="Phosphate transport system protein phou homolog 2, domain 2"/>
    <property type="match status" value="1"/>
</dbReference>
<dbReference type="AlphaFoldDB" id="A0A7C3J4U9"/>
<dbReference type="InterPro" id="IPR002727">
    <property type="entry name" value="DUF47"/>
</dbReference>
<dbReference type="PANTHER" id="PTHR36536">
    <property type="entry name" value="UPF0111 PROTEIN HI_1603"/>
    <property type="match status" value="1"/>
</dbReference>
<accession>A0A7C3J4U9</accession>
<reference evidence="2" key="1">
    <citation type="journal article" date="2020" name="mSystems">
        <title>Genome- and Community-Level Interaction Insights into Carbon Utilization and Element Cycling Functions of Hydrothermarchaeota in Hydrothermal Sediment.</title>
        <authorList>
            <person name="Zhou Z."/>
            <person name="Liu Y."/>
            <person name="Xu W."/>
            <person name="Pan J."/>
            <person name="Luo Z.H."/>
            <person name="Li M."/>
        </authorList>
    </citation>
    <scope>NUCLEOTIDE SEQUENCE [LARGE SCALE GENOMIC DNA]</scope>
    <source>
        <strain evidence="2">SpSt-468</strain>
    </source>
</reference>
<name>A0A7C3J4U9_9CREN</name>
<protein>
    <submittedName>
        <fullName evidence="2">DUF47 family protein</fullName>
    </submittedName>
</protein>
<comment type="similarity">
    <text evidence="1">Belongs to the UPF0111 family.</text>
</comment>
<dbReference type="SUPFAM" id="SSF109755">
    <property type="entry name" value="PhoU-like"/>
    <property type="match status" value="1"/>
</dbReference>
<evidence type="ECO:0000313" key="2">
    <source>
        <dbReference type="EMBL" id="HFK20338.1"/>
    </source>
</evidence>
<gene>
    <name evidence="2" type="ORF">ENS19_03555</name>
</gene>
<organism evidence="2">
    <name type="scientific">Candidatus Methanomethylicus mesodigestus</name>
    <dbReference type="NCBI Taxonomy" id="1867258"/>
    <lineage>
        <taxon>Archaea</taxon>
        <taxon>Thermoproteota</taxon>
        <taxon>Methanosuratincolia</taxon>
        <taxon>Candidatus Methanomethylicales</taxon>
        <taxon>Candidatus Methanomethylicaceae</taxon>
        <taxon>Candidatus Methanomethylicus</taxon>
    </lineage>
</organism>
<dbReference type="PANTHER" id="PTHR36536:SF3">
    <property type="entry name" value="UPF0111 PROTEIN HI_1603"/>
    <property type="match status" value="1"/>
</dbReference>
<dbReference type="InterPro" id="IPR018445">
    <property type="entry name" value="Put_Phosphate_transp_reg"/>
</dbReference>
<evidence type="ECO:0000256" key="1">
    <source>
        <dbReference type="ARBA" id="ARBA00008591"/>
    </source>
</evidence>
<dbReference type="InterPro" id="IPR038078">
    <property type="entry name" value="PhoU-like_sf"/>
</dbReference>
<dbReference type="Pfam" id="PF01865">
    <property type="entry name" value="PhoU_div"/>
    <property type="match status" value="1"/>
</dbReference>
<comment type="caution">
    <text evidence="2">The sequence shown here is derived from an EMBL/GenBank/DDBJ whole genome shotgun (WGS) entry which is preliminary data.</text>
</comment>